<dbReference type="EMBL" id="AMQN01003590">
    <property type="status" value="NOT_ANNOTATED_CDS"/>
    <property type="molecule type" value="Genomic_DNA"/>
</dbReference>
<keyword evidence="5" id="KW-1185">Reference proteome</keyword>
<organism evidence="3">
    <name type="scientific">Capitella teleta</name>
    <name type="common">Polychaete worm</name>
    <dbReference type="NCBI Taxonomy" id="283909"/>
    <lineage>
        <taxon>Eukaryota</taxon>
        <taxon>Metazoa</taxon>
        <taxon>Spiralia</taxon>
        <taxon>Lophotrochozoa</taxon>
        <taxon>Annelida</taxon>
        <taxon>Polychaeta</taxon>
        <taxon>Sedentaria</taxon>
        <taxon>Scolecida</taxon>
        <taxon>Capitellidae</taxon>
        <taxon>Capitella</taxon>
    </lineage>
</organism>
<dbReference type="EnsemblMetazoa" id="CapteT135567">
    <property type="protein sequence ID" value="CapteP135567"/>
    <property type="gene ID" value="CapteG135567"/>
</dbReference>
<reference evidence="4" key="3">
    <citation type="submission" date="2015-06" db="UniProtKB">
        <authorList>
            <consortium name="EnsemblMetazoa"/>
        </authorList>
    </citation>
    <scope>IDENTIFICATION</scope>
</reference>
<dbReference type="OrthoDB" id="6285976at2759"/>
<evidence type="ECO:0000256" key="1">
    <source>
        <dbReference type="SAM" id="Coils"/>
    </source>
</evidence>
<sequence length="942" mass="109558">MNNSCSRKLIIEFCERFQKRVTQYSLRGQIIAYYHSMMNLLEDFPEVRDKYFMLGEPQERKSANDSLAGLKQDPNAVHERPRRVISEDGVHVLNIHFVPHFSEILIMYKRQDDEQCCASLKYHLRIIAALHDIVQYLCAHARLGSSVSRLGSKSFNMVSADWGGTEGIGAELHEIQRQIDHLDRKTSPETIARFLGLRRDVMFLEFDAAVRHSMRDTFLATNNKRACDAITGCMHFSLHELSNAQIPAYNAVYLNVPEPLEARDAKAWMLCPWRAFINKNGPFPLCIHQCQQIEFQMQLCLAALNDVDRHVANGEILGVSLLMEDVLLNGKEDQALYLACDADEEVSVKSSSRSRSEMPKMEKQGKGSKAVLMPILFFCFSRTMEPMEAYSLMKSFLLLWKRVEVLKNNWGKSKLIVQSIDTPKLYKSFCIEYRKEVLFPILQSVARRLDQMELYEGLISDDEVMVVPQGASEVEIKLRQLIKLLENLECSMINEVRKKISRELNLVLSERSREESALPTDLWKKPVMKESFTINKPHIAEDFIANLMTKATKNGENEEEESMIAFPAAHINSCLSQLAGDIMRREKHNYESYSMYYENILRVHHQLLYHREQVYIYYIISSIANSYSDNLQEIKTLNSALLMEVTALRAKISEMREMSLTQERDLRERVKEEYDGLVQNLFSTCFDIKKKFDEFKEDMHNDIVDEVEESKNEAKRLMRQAKYRTGATAEEEKSREVSHQNAVRDLHLQNHSLNVLLLKMKAMSHWKYNHHAGVHSRTVADLRHDSERSQKELTRFRILHNKEMMLLTDQLSALRSALKLSEKECDDVKRDLEKELKAKKEKAHAMQQRAQSQKQVEEARRANIDKLLGELDDKEGMLRVLSSEQEKSSRMNQLTTNKTKKEMDSIRKQLSHERLLKLDAFQRVDELQTQVRYHLRIPCRFN</sequence>
<dbReference type="EMBL" id="KB312171">
    <property type="protein sequence ID" value="ELT87775.1"/>
    <property type="molecule type" value="Genomic_DNA"/>
</dbReference>
<dbReference type="HOGENOM" id="CLU_007479_0_0_1"/>
<protein>
    <submittedName>
        <fullName evidence="3 4">Uncharacterized protein</fullName>
    </submittedName>
</protein>
<accession>R7T8Q3</accession>
<evidence type="ECO:0000313" key="4">
    <source>
        <dbReference type="EnsemblMetazoa" id="CapteP135567"/>
    </source>
</evidence>
<dbReference type="InterPro" id="IPR040401">
    <property type="entry name" value="CCDC162"/>
</dbReference>
<feature type="coiled-coil region" evidence="1">
    <location>
        <begin position="811"/>
        <end position="862"/>
    </location>
</feature>
<dbReference type="PANTHER" id="PTHR33331">
    <property type="entry name" value="COILED-COIL DOMAIN-CONTAINING PROTEIN 162"/>
    <property type="match status" value="1"/>
</dbReference>
<feature type="coiled-coil region" evidence="1">
    <location>
        <begin position="660"/>
        <end position="724"/>
    </location>
</feature>
<dbReference type="AlphaFoldDB" id="R7T8Q3"/>
<dbReference type="PANTHER" id="PTHR33331:SF13">
    <property type="entry name" value="COILED-COIL DOMAIN CONTAINING 162"/>
    <property type="match status" value="1"/>
</dbReference>
<keyword evidence="1" id="KW-0175">Coiled coil</keyword>
<reference evidence="3 5" key="2">
    <citation type="journal article" date="2013" name="Nature">
        <title>Insights into bilaterian evolution from three spiralian genomes.</title>
        <authorList>
            <person name="Simakov O."/>
            <person name="Marletaz F."/>
            <person name="Cho S.J."/>
            <person name="Edsinger-Gonzales E."/>
            <person name="Havlak P."/>
            <person name="Hellsten U."/>
            <person name="Kuo D.H."/>
            <person name="Larsson T."/>
            <person name="Lv J."/>
            <person name="Arendt D."/>
            <person name="Savage R."/>
            <person name="Osoegawa K."/>
            <person name="de Jong P."/>
            <person name="Grimwood J."/>
            <person name="Chapman J.A."/>
            <person name="Shapiro H."/>
            <person name="Aerts A."/>
            <person name="Otillar R.P."/>
            <person name="Terry A.Y."/>
            <person name="Boore J.L."/>
            <person name="Grigoriev I.V."/>
            <person name="Lindberg D.R."/>
            <person name="Seaver E.C."/>
            <person name="Weisblat D.A."/>
            <person name="Putnam N.H."/>
            <person name="Rokhsar D.S."/>
        </authorList>
    </citation>
    <scope>NUCLEOTIDE SEQUENCE</scope>
    <source>
        <strain evidence="3 5">I ESC-2004</strain>
    </source>
</reference>
<reference evidence="5" key="1">
    <citation type="submission" date="2012-12" db="EMBL/GenBank/DDBJ databases">
        <authorList>
            <person name="Hellsten U."/>
            <person name="Grimwood J."/>
            <person name="Chapman J.A."/>
            <person name="Shapiro H."/>
            <person name="Aerts A."/>
            <person name="Otillar R.P."/>
            <person name="Terry A.Y."/>
            <person name="Boore J.L."/>
            <person name="Simakov O."/>
            <person name="Marletaz F."/>
            <person name="Cho S.-J."/>
            <person name="Edsinger-Gonzales E."/>
            <person name="Havlak P."/>
            <person name="Kuo D.-H."/>
            <person name="Larsson T."/>
            <person name="Lv J."/>
            <person name="Arendt D."/>
            <person name="Savage R."/>
            <person name="Osoegawa K."/>
            <person name="de Jong P."/>
            <person name="Lindberg D.R."/>
            <person name="Seaver E.C."/>
            <person name="Weisblat D.A."/>
            <person name="Putnam N.H."/>
            <person name="Grigoriev I.V."/>
            <person name="Rokhsar D.S."/>
        </authorList>
    </citation>
    <scope>NUCLEOTIDE SEQUENCE</scope>
    <source>
        <strain evidence="5">I ESC-2004</strain>
    </source>
</reference>
<name>R7T8Q3_CAPTE</name>
<evidence type="ECO:0000313" key="3">
    <source>
        <dbReference type="EMBL" id="ELT87775.1"/>
    </source>
</evidence>
<proteinExistence type="predicted"/>
<feature type="region of interest" description="Disordered" evidence="2">
    <location>
        <begin position="884"/>
        <end position="904"/>
    </location>
</feature>
<dbReference type="OMA" id="FPFRADW"/>
<evidence type="ECO:0000313" key="5">
    <source>
        <dbReference type="Proteomes" id="UP000014760"/>
    </source>
</evidence>
<evidence type="ECO:0000256" key="2">
    <source>
        <dbReference type="SAM" id="MobiDB-lite"/>
    </source>
</evidence>
<gene>
    <name evidence="3" type="ORF">CAPTEDRAFT_135567</name>
</gene>
<dbReference type="Proteomes" id="UP000014760">
    <property type="component" value="Unassembled WGS sequence"/>
</dbReference>